<gene>
    <name evidence="1" type="ORF">EUGRSUZ_J01239</name>
</gene>
<accession>A0A059ADH4</accession>
<reference evidence="1" key="1">
    <citation type="submission" date="2013-07" db="EMBL/GenBank/DDBJ databases">
        <title>The genome of Eucalyptus grandis.</title>
        <authorList>
            <person name="Schmutz J."/>
            <person name="Hayes R."/>
            <person name="Myburg A."/>
            <person name="Tuskan G."/>
            <person name="Grattapaglia D."/>
            <person name="Rokhsar D.S."/>
        </authorList>
    </citation>
    <scope>NUCLEOTIDE SEQUENCE</scope>
    <source>
        <tissue evidence="1">Leaf extractions</tissue>
    </source>
</reference>
<protein>
    <submittedName>
        <fullName evidence="1">Uncharacterized protein</fullName>
    </submittedName>
</protein>
<evidence type="ECO:0000313" key="1">
    <source>
        <dbReference type="EMBL" id="KCW51789.1"/>
    </source>
</evidence>
<dbReference type="Gramene" id="KCW51789">
    <property type="protein sequence ID" value="KCW51789"/>
    <property type="gene ID" value="EUGRSUZ_J01239"/>
</dbReference>
<proteinExistence type="predicted"/>
<name>A0A059ADH4_EUCGR</name>
<organism evidence="1">
    <name type="scientific">Eucalyptus grandis</name>
    <name type="common">Flooded gum</name>
    <dbReference type="NCBI Taxonomy" id="71139"/>
    <lineage>
        <taxon>Eukaryota</taxon>
        <taxon>Viridiplantae</taxon>
        <taxon>Streptophyta</taxon>
        <taxon>Embryophyta</taxon>
        <taxon>Tracheophyta</taxon>
        <taxon>Spermatophyta</taxon>
        <taxon>Magnoliopsida</taxon>
        <taxon>eudicotyledons</taxon>
        <taxon>Gunneridae</taxon>
        <taxon>Pentapetalae</taxon>
        <taxon>rosids</taxon>
        <taxon>malvids</taxon>
        <taxon>Myrtales</taxon>
        <taxon>Myrtaceae</taxon>
        <taxon>Myrtoideae</taxon>
        <taxon>Eucalypteae</taxon>
        <taxon>Eucalyptus</taxon>
    </lineage>
</organism>
<dbReference type="InParanoid" id="A0A059ADH4"/>
<dbReference type="AlphaFoldDB" id="A0A059ADH4"/>
<sequence length="67" mass="8238">MMRLVWRLLMKSFTNRQFEENRYITYKVINSKQLLILLSIEAVSFMHEIEICQHIGPRQRRWIDKNA</sequence>
<dbReference type="EMBL" id="KK198762">
    <property type="protein sequence ID" value="KCW51789.1"/>
    <property type="molecule type" value="Genomic_DNA"/>
</dbReference>